<keyword evidence="2" id="KW-0012">Acyltransferase</keyword>
<dbReference type="GO" id="GO:0004315">
    <property type="term" value="F:3-oxoacyl-[acyl-carrier-protein] synthase activity"/>
    <property type="evidence" value="ECO:0007669"/>
    <property type="project" value="InterPro"/>
</dbReference>
<dbReference type="GO" id="GO:0044550">
    <property type="term" value="P:secondary metabolite biosynthetic process"/>
    <property type="evidence" value="ECO:0007669"/>
    <property type="project" value="TreeGrafter"/>
</dbReference>
<dbReference type="Proteomes" id="UP000178885">
    <property type="component" value="Unassembled WGS sequence"/>
</dbReference>
<dbReference type="Gene3D" id="3.40.47.10">
    <property type="match status" value="2"/>
</dbReference>
<dbReference type="InterPro" id="IPR016039">
    <property type="entry name" value="Thiolase-like"/>
</dbReference>
<evidence type="ECO:0000259" key="3">
    <source>
        <dbReference type="Pfam" id="PF08541"/>
    </source>
</evidence>
<feature type="domain" description="Beta-ketoacyl-[acyl-carrier-protein] synthase III C-terminal" evidence="3">
    <location>
        <begin position="253"/>
        <end position="335"/>
    </location>
</feature>
<dbReference type="SUPFAM" id="SSF53901">
    <property type="entry name" value="Thiolase-like"/>
    <property type="match status" value="1"/>
</dbReference>
<dbReference type="EMBL" id="MFSU01000105">
    <property type="protein sequence ID" value="OGI45450.1"/>
    <property type="molecule type" value="Genomic_DNA"/>
</dbReference>
<evidence type="ECO:0000259" key="4">
    <source>
        <dbReference type="Pfam" id="PF08545"/>
    </source>
</evidence>
<sequence length="344" mass="37798">MYMYTQGHSRIVSTGIYLPEERVTSIHLLETIDSKNRFDIPYDWLDRMMGINERRVAAPDMLPSDMAAKAAQEALEIAGVHPRDIDAIIYAGVVRDYLLEPATAHVVQDKIKAYNAVAFDVTNACHGFMNGIHLMDALIATGQARRGLIVTGEQGTRYTYKAIDALRQTADRSLFVKLAGGLTLGDAGAAMIMGPKLEPDTGFMGFMLQSQGQYSRLCTCGKDGQESLLETDMANIIEQGIAMLGDMYDVFMKKLGWKPEEIAKFVHHQVGRKVFRHHAKYAKVSLEIMPDTVSTLGNLVTANIPLNLYNLDKNHEVKSGEKVFIAGAGSGLAISQTGIVWNAA</sequence>
<dbReference type="Pfam" id="PF08541">
    <property type="entry name" value="ACP_syn_III_C"/>
    <property type="match status" value="1"/>
</dbReference>
<evidence type="ECO:0000313" key="6">
    <source>
        <dbReference type="Proteomes" id="UP000178885"/>
    </source>
</evidence>
<dbReference type="STRING" id="1817760.A2151_04755"/>
<accession>A0A1F6TJY7</accession>
<dbReference type="PANTHER" id="PTHR34069">
    <property type="entry name" value="3-OXOACYL-[ACYL-CARRIER-PROTEIN] SYNTHASE 3"/>
    <property type="match status" value="1"/>
</dbReference>
<protein>
    <recommendedName>
        <fullName evidence="7">3-oxoacyl-ACP synthase</fullName>
    </recommendedName>
</protein>
<dbReference type="InterPro" id="IPR013747">
    <property type="entry name" value="ACP_syn_III_C"/>
</dbReference>
<organism evidence="5 6">
    <name type="scientific">Candidatus Muproteobacteria bacterium RBG_16_65_34</name>
    <dbReference type="NCBI Taxonomy" id="1817760"/>
    <lineage>
        <taxon>Bacteria</taxon>
        <taxon>Pseudomonadati</taxon>
        <taxon>Pseudomonadota</taxon>
        <taxon>Candidatus Muproteobacteria</taxon>
    </lineage>
</organism>
<dbReference type="PANTHER" id="PTHR34069:SF2">
    <property type="entry name" value="BETA-KETOACYL-[ACYL-CARRIER-PROTEIN] SYNTHASE III"/>
    <property type="match status" value="1"/>
</dbReference>
<dbReference type="GO" id="GO:0006633">
    <property type="term" value="P:fatty acid biosynthetic process"/>
    <property type="evidence" value="ECO:0007669"/>
    <property type="project" value="InterPro"/>
</dbReference>
<feature type="domain" description="Beta-ketoacyl-[acyl-carrier-protein] synthase III N-terminal" evidence="4">
    <location>
        <begin position="119"/>
        <end position="212"/>
    </location>
</feature>
<evidence type="ECO:0000256" key="1">
    <source>
        <dbReference type="ARBA" id="ARBA00022679"/>
    </source>
</evidence>
<dbReference type="InterPro" id="IPR013751">
    <property type="entry name" value="ACP_syn_III_N"/>
</dbReference>
<name>A0A1F6TJY7_9PROT</name>
<proteinExistence type="predicted"/>
<reference evidence="5 6" key="1">
    <citation type="journal article" date="2016" name="Nat. Commun.">
        <title>Thousands of microbial genomes shed light on interconnected biogeochemical processes in an aquifer system.</title>
        <authorList>
            <person name="Anantharaman K."/>
            <person name="Brown C.T."/>
            <person name="Hug L.A."/>
            <person name="Sharon I."/>
            <person name="Castelle C.J."/>
            <person name="Probst A.J."/>
            <person name="Thomas B.C."/>
            <person name="Singh A."/>
            <person name="Wilkins M.J."/>
            <person name="Karaoz U."/>
            <person name="Brodie E.L."/>
            <person name="Williams K.H."/>
            <person name="Hubbard S.S."/>
            <person name="Banfield J.F."/>
        </authorList>
    </citation>
    <scope>NUCLEOTIDE SEQUENCE [LARGE SCALE GENOMIC DNA]</scope>
</reference>
<comment type="caution">
    <text evidence="5">The sequence shown here is derived from an EMBL/GenBank/DDBJ whole genome shotgun (WGS) entry which is preliminary data.</text>
</comment>
<dbReference type="AlphaFoldDB" id="A0A1F6TJY7"/>
<dbReference type="CDD" id="cd00830">
    <property type="entry name" value="KAS_III"/>
    <property type="match status" value="1"/>
</dbReference>
<evidence type="ECO:0008006" key="7">
    <source>
        <dbReference type="Google" id="ProtNLM"/>
    </source>
</evidence>
<gene>
    <name evidence="5" type="ORF">A2151_04755</name>
</gene>
<evidence type="ECO:0000256" key="2">
    <source>
        <dbReference type="ARBA" id="ARBA00023315"/>
    </source>
</evidence>
<dbReference type="Pfam" id="PF08545">
    <property type="entry name" value="ACP_syn_III"/>
    <property type="match status" value="1"/>
</dbReference>
<evidence type="ECO:0000313" key="5">
    <source>
        <dbReference type="EMBL" id="OGI45450.1"/>
    </source>
</evidence>
<keyword evidence="1" id="KW-0808">Transferase</keyword>